<dbReference type="RefSeq" id="WP_100918309.1">
    <property type="nucleotide sequence ID" value="NZ_CP020370.1"/>
</dbReference>
<name>A0A2K8U655_9GAMM</name>
<dbReference type="SMART" id="SM00255">
    <property type="entry name" value="TIR"/>
    <property type="match status" value="1"/>
</dbReference>
<gene>
    <name evidence="3" type="ORF">THSYN_05810</name>
</gene>
<dbReference type="Proteomes" id="UP000232638">
    <property type="component" value="Chromosome"/>
</dbReference>
<sequence>MPQVFLSHSSADDALVRRLQQALADLGEDLWIDSRELRGGDPLWPAIQQAIESAAAFAVLVSPDALQSRWVGKELRHALDVQSRRGRAGYPVIPLTIDDTRLGVLEGYFEDEPAYIPISSAPDGLDAALDAILTALGRRLPSDRAPTAQPAPEPVGELVLELTDLRFDDIGAGVRRPSARARLVHEPGPGPQGAGRREVASARSWRLTAPIGPIEADDIRWYLEKYAVWPGTQFRDRARRMEEGLIRWGQDLHRAALPPEHTANVMQSWSRIADGAGRRCSILVDAEATLEAGAAEDQVRTAREAATALLGLPWELLHDGTGFLFQGGKPVRVRRRLPNTRVLDLPLLSPPIRCLLVSPRPEDDACGYIDHRVSALALVEAMEGLGGLVELTILSPATLPALSEVLTRAQDARAPFHIVHFDGHGVYDRQAGLGGLCFEDPADSDRLDGRRHQTVYTDTLGPLLRDHRIPLVFLEACQSAQAEQASESVASELLKVGVASVVAMSHSVLVETARRFVAAFYESLAAGRRIGQAMLSGQRALGDDDFRGRVFGAGELRLKDWFVPVLYQEREDPALFTRTPAPSTREGLQERLQRRLGDLPAEPPTGFIGRSRELLALERQPRPAHRGLPRERRWALMTSPPVSVPHRILRPNRTPGPMDEEKNQGESVLATRKPRKGQSSSFGLRARLAERRSCESL</sequence>
<proteinExistence type="predicted"/>
<accession>A0A2K8U655</accession>
<dbReference type="AlphaFoldDB" id="A0A2K8U655"/>
<dbReference type="PROSITE" id="PS50104">
    <property type="entry name" value="TIR"/>
    <property type="match status" value="1"/>
</dbReference>
<dbReference type="Pfam" id="PF13676">
    <property type="entry name" value="TIR_2"/>
    <property type="match status" value="1"/>
</dbReference>
<dbReference type="InterPro" id="IPR024983">
    <property type="entry name" value="CHAT_dom"/>
</dbReference>
<evidence type="ECO:0000313" key="4">
    <source>
        <dbReference type="Proteomes" id="UP000232638"/>
    </source>
</evidence>
<feature type="region of interest" description="Disordered" evidence="1">
    <location>
        <begin position="645"/>
        <end position="684"/>
    </location>
</feature>
<dbReference type="Pfam" id="PF12770">
    <property type="entry name" value="CHAT"/>
    <property type="match status" value="1"/>
</dbReference>
<dbReference type="InterPro" id="IPR035897">
    <property type="entry name" value="Toll_tir_struct_dom_sf"/>
</dbReference>
<dbReference type="SUPFAM" id="SSF52200">
    <property type="entry name" value="Toll/Interleukin receptor TIR domain"/>
    <property type="match status" value="1"/>
</dbReference>
<dbReference type="GO" id="GO:0007165">
    <property type="term" value="P:signal transduction"/>
    <property type="evidence" value="ECO:0007669"/>
    <property type="project" value="InterPro"/>
</dbReference>
<dbReference type="OrthoDB" id="499447at2"/>
<evidence type="ECO:0000259" key="2">
    <source>
        <dbReference type="PROSITE" id="PS50104"/>
    </source>
</evidence>
<evidence type="ECO:0000313" key="3">
    <source>
        <dbReference type="EMBL" id="AUB80511.1"/>
    </source>
</evidence>
<feature type="domain" description="TIR" evidence="2">
    <location>
        <begin position="1"/>
        <end position="129"/>
    </location>
</feature>
<dbReference type="Gene3D" id="3.40.50.10140">
    <property type="entry name" value="Toll/interleukin-1 receptor homology (TIR) domain"/>
    <property type="match status" value="1"/>
</dbReference>
<evidence type="ECO:0000256" key="1">
    <source>
        <dbReference type="SAM" id="MobiDB-lite"/>
    </source>
</evidence>
<protein>
    <recommendedName>
        <fullName evidence="2">TIR domain-containing protein</fullName>
    </recommendedName>
</protein>
<dbReference type="InterPro" id="IPR000157">
    <property type="entry name" value="TIR_dom"/>
</dbReference>
<dbReference type="KEGG" id="tsy:THSYN_05810"/>
<keyword evidence="4" id="KW-1185">Reference proteome</keyword>
<dbReference type="EMBL" id="CP020370">
    <property type="protein sequence ID" value="AUB80511.1"/>
    <property type="molecule type" value="Genomic_DNA"/>
</dbReference>
<reference evidence="3 4" key="1">
    <citation type="submission" date="2017-03" db="EMBL/GenBank/DDBJ databases">
        <title>Complete genome sequence of Candidatus 'Thiodictyon syntrophicum' sp. nov. strain Cad16T, a photolithoautotroph purple sulfur bacterium isolated from an alpine meromictic lake.</title>
        <authorList>
            <person name="Luedin S.M."/>
            <person name="Pothier J.F."/>
            <person name="Danza F."/>
            <person name="Storelli N."/>
            <person name="Wittwer M."/>
            <person name="Tonolla M."/>
        </authorList>
    </citation>
    <scope>NUCLEOTIDE SEQUENCE [LARGE SCALE GENOMIC DNA]</scope>
    <source>
        <strain evidence="3 4">Cad16T</strain>
    </source>
</reference>
<organism evidence="3 4">
    <name type="scientific">Candidatus Thiodictyon syntrophicum</name>
    <dbReference type="NCBI Taxonomy" id="1166950"/>
    <lineage>
        <taxon>Bacteria</taxon>
        <taxon>Pseudomonadati</taxon>
        <taxon>Pseudomonadota</taxon>
        <taxon>Gammaproteobacteria</taxon>
        <taxon>Chromatiales</taxon>
        <taxon>Chromatiaceae</taxon>
        <taxon>Thiodictyon</taxon>
    </lineage>
</organism>